<dbReference type="GO" id="GO:0016987">
    <property type="term" value="F:sigma factor activity"/>
    <property type="evidence" value="ECO:0007669"/>
    <property type="project" value="UniProtKB-KW"/>
</dbReference>
<dbReference type="InterPro" id="IPR007624">
    <property type="entry name" value="RNA_pol_sigma70_r3"/>
</dbReference>
<dbReference type="Pfam" id="PF04545">
    <property type="entry name" value="Sigma70_r4"/>
    <property type="match status" value="1"/>
</dbReference>
<reference evidence="8" key="1">
    <citation type="journal article" date="2015" name="Plant Cell">
        <title>Coordinated rates of evolution between interacting plastid and nuclear genes in Geraniaceae.</title>
        <authorList>
            <person name="Zhang J."/>
            <person name="Ruhlman T.A."/>
            <person name="Sabir J."/>
            <person name="Blazier J.C."/>
            <person name="Jansen R.K."/>
        </authorList>
    </citation>
    <scope>NUCLEOTIDE SEQUENCE</scope>
</reference>
<organism evidence="8">
    <name type="scientific">Geranium incanum</name>
    <dbReference type="NCBI Taxonomy" id="1158081"/>
    <lineage>
        <taxon>Eukaryota</taxon>
        <taxon>Viridiplantae</taxon>
        <taxon>Streptophyta</taxon>
        <taxon>Embryophyta</taxon>
        <taxon>Tracheophyta</taxon>
        <taxon>Spermatophyta</taxon>
        <taxon>Magnoliopsida</taxon>
        <taxon>eudicotyledons</taxon>
        <taxon>Gunneridae</taxon>
        <taxon>Pentapetalae</taxon>
        <taxon>rosids</taxon>
        <taxon>malvids</taxon>
        <taxon>Geraniales</taxon>
        <taxon>Geraniaceae</taxon>
        <taxon>Geranium</taxon>
    </lineage>
</organism>
<feature type="compositionally biased region" description="Basic residues" evidence="6">
    <location>
        <begin position="200"/>
        <end position="209"/>
    </location>
</feature>
<dbReference type="Pfam" id="PF04539">
    <property type="entry name" value="Sigma70_r3"/>
    <property type="match status" value="1"/>
</dbReference>
<dbReference type="Gene3D" id="1.20.120.1810">
    <property type="match status" value="1"/>
</dbReference>
<dbReference type="Gene3D" id="1.10.10.10">
    <property type="entry name" value="Winged helix-like DNA-binding domain superfamily/Winged helix DNA-binding domain"/>
    <property type="match status" value="2"/>
</dbReference>
<dbReference type="InterPro" id="IPR007627">
    <property type="entry name" value="RNA_pol_sigma70_r2"/>
</dbReference>
<evidence type="ECO:0000256" key="1">
    <source>
        <dbReference type="ARBA" id="ARBA00007788"/>
    </source>
</evidence>
<dbReference type="PRINTS" id="PR00046">
    <property type="entry name" value="SIGMA70FCT"/>
</dbReference>
<dbReference type="SUPFAM" id="SSF88946">
    <property type="entry name" value="Sigma2 domain of RNA polymerase sigma factors"/>
    <property type="match status" value="1"/>
</dbReference>
<evidence type="ECO:0000256" key="3">
    <source>
        <dbReference type="ARBA" id="ARBA00023082"/>
    </source>
</evidence>
<evidence type="ECO:0000256" key="5">
    <source>
        <dbReference type="ARBA" id="ARBA00023163"/>
    </source>
</evidence>
<dbReference type="InterPro" id="IPR013324">
    <property type="entry name" value="RNA_pol_sigma_r3/r4-like"/>
</dbReference>
<keyword evidence="3" id="KW-0731">Sigma factor</keyword>
<keyword evidence="2" id="KW-0805">Transcription regulation</keyword>
<evidence type="ECO:0000259" key="7">
    <source>
        <dbReference type="PROSITE" id="PS00716"/>
    </source>
</evidence>
<dbReference type="InterPro" id="IPR014284">
    <property type="entry name" value="RNA_pol_sigma-70_dom"/>
</dbReference>
<dbReference type="GO" id="GO:0071482">
    <property type="term" value="P:cellular response to light stimulus"/>
    <property type="evidence" value="ECO:0007669"/>
    <property type="project" value="UniProtKB-ARBA"/>
</dbReference>
<keyword evidence="4" id="KW-0238">DNA-binding</keyword>
<proteinExistence type="evidence at transcript level"/>
<dbReference type="InterPro" id="IPR000943">
    <property type="entry name" value="RNA_pol_sigma70"/>
</dbReference>
<evidence type="ECO:0000256" key="6">
    <source>
        <dbReference type="SAM" id="MobiDB-lite"/>
    </source>
</evidence>
<comment type="similarity">
    <text evidence="1">Belongs to the sigma-70 factor family.</text>
</comment>
<dbReference type="CDD" id="cd06171">
    <property type="entry name" value="Sigma70_r4"/>
    <property type="match status" value="1"/>
</dbReference>
<dbReference type="InterPro" id="IPR013325">
    <property type="entry name" value="RNA_pol_sigma_r2"/>
</dbReference>
<protein>
    <submittedName>
        <fullName evidence="8">Sigma factor</fullName>
    </submittedName>
</protein>
<dbReference type="InterPro" id="IPR050239">
    <property type="entry name" value="Sigma-70_RNA_pol_init_factors"/>
</dbReference>
<dbReference type="NCBIfam" id="TIGR02937">
    <property type="entry name" value="sigma70-ECF"/>
    <property type="match status" value="1"/>
</dbReference>
<dbReference type="GO" id="GO:0006352">
    <property type="term" value="P:DNA-templated transcription initiation"/>
    <property type="evidence" value="ECO:0007669"/>
    <property type="project" value="InterPro"/>
</dbReference>
<dbReference type="AlphaFoldDB" id="A0A0G2SUE4"/>
<dbReference type="PANTHER" id="PTHR30603">
    <property type="entry name" value="RNA POLYMERASE SIGMA FACTOR RPO"/>
    <property type="match status" value="1"/>
</dbReference>
<dbReference type="PROSITE" id="PS00716">
    <property type="entry name" value="SIGMA70_2"/>
    <property type="match status" value="1"/>
</dbReference>
<dbReference type="Pfam" id="PF04542">
    <property type="entry name" value="Sigma70_r2"/>
    <property type="match status" value="1"/>
</dbReference>
<feature type="region of interest" description="Disordered" evidence="6">
    <location>
        <begin position="200"/>
        <end position="249"/>
    </location>
</feature>
<sequence>MGTVMGLRLNLKWDFPIHSHSLPTSPFKLPPPVRGRETSFSGTRWLFLPVISEEGENSHRELLKAYSSSSAAPQTLDDEFLGLGDIQINKGSYNGRRSMIEVSSSQASLHATKPAQFNLLMENLNVLEETFADSSVLRLERDILLELSRLGALNLFNSCLSSRSFEASNVLDLSDVPTNIKNTKNSSKDENIGRIFVRSTKKDKRKSRSARVLENDEKLPSLSRTTKTKEKASQKPPISSAERASNSRSRRLVIAKNEAEMARGIKVIAELERIRTSLEKETGQITRLSRWAEAAGLDQKVLQQQLQFGWQSRDGIIRSTRPLIVYLSRHYRGPAVAFEDLLQAGKLGVLEGAKRFDPERGCKFSTYIQYWIRKSMSAMATRCNRDVHIPTKVSQALYQIRRAERALKNGHKHPDDAEIAKFTGFSLAKINMARRFPIIVGSTDQKVGENHNMNILDTIPDTSMPGPEEVVMRQHMIRDIHELINALDPMESRVLILRFGFDDHRPKSLGETGKICRVSKEWIRQVEKKAMMKLREQEKTQNLRHYLVYIR</sequence>
<keyword evidence="5" id="KW-0804">Transcription</keyword>
<gene>
    <name evidence="8" type="primary">sig3</name>
</gene>
<dbReference type="PANTHER" id="PTHR30603:SF13">
    <property type="entry name" value="RNA POLYMERASE SIGMA FACTOR SIGC"/>
    <property type="match status" value="1"/>
</dbReference>
<evidence type="ECO:0000313" key="8">
    <source>
        <dbReference type="EMBL" id="AKC88686.1"/>
    </source>
</evidence>
<accession>A0A0G2SUE4</accession>
<dbReference type="InterPro" id="IPR036388">
    <property type="entry name" value="WH-like_DNA-bd_sf"/>
</dbReference>
<dbReference type="GO" id="GO:0003677">
    <property type="term" value="F:DNA binding"/>
    <property type="evidence" value="ECO:0007669"/>
    <property type="project" value="UniProtKB-KW"/>
</dbReference>
<dbReference type="EMBL" id="KJ916917">
    <property type="protein sequence ID" value="AKC88686.1"/>
    <property type="molecule type" value="mRNA"/>
</dbReference>
<dbReference type="InterPro" id="IPR007630">
    <property type="entry name" value="RNA_pol_sigma70_r4"/>
</dbReference>
<evidence type="ECO:0000256" key="2">
    <source>
        <dbReference type="ARBA" id="ARBA00023015"/>
    </source>
</evidence>
<evidence type="ECO:0000256" key="4">
    <source>
        <dbReference type="ARBA" id="ARBA00023125"/>
    </source>
</evidence>
<dbReference type="SUPFAM" id="SSF88659">
    <property type="entry name" value="Sigma3 and sigma4 domains of RNA polymerase sigma factors"/>
    <property type="match status" value="2"/>
</dbReference>
<name>A0A0G2SUE4_9ROSI</name>
<feature type="domain" description="RNA polymerase sigma-70" evidence="7">
    <location>
        <begin position="508"/>
        <end position="534"/>
    </location>
</feature>